<evidence type="ECO:0000313" key="2">
    <source>
        <dbReference type="EMBL" id="CAH9144986.1"/>
    </source>
</evidence>
<accession>A0AAV0GB20</accession>
<proteinExistence type="predicted"/>
<feature type="compositionally biased region" description="Basic and acidic residues" evidence="1">
    <location>
        <begin position="66"/>
        <end position="92"/>
    </location>
</feature>
<evidence type="ECO:0000313" key="3">
    <source>
        <dbReference type="Proteomes" id="UP001152523"/>
    </source>
</evidence>
<dbReference type="Proteomes" id="UP001152523">
    <property type="component" value="Unassembled WGS sequence"/>
</dbReference>
<feature type="region of interest" description="Disordered" evidence="1">
    <location>
        <begin position="66"/>
        <end position="106"/>
    </location>
</feature>
<keyword evidence="3" id="KW-1185">Reference proteome</keyword>
<sequence length="118" mass="13062">MWGFCCISGRRSAGVAGGWERGALSSPISRFPAAYLLPSSLARDFLASNCISSGSFFPSFATKKTEKNLVEEERSGGGKKKEEEKRRVRKEMVEEDEENATSTTSSGELPVRVFNWFL</sequence>
<name>A0AAV0GB20_9ASTE</name>
<dbReference type="AlphaFoldDB" id="A0AAV0GB20"/>
<protein>
    <submittedName>
        <fullName evidence="2">Uncharacterized protein</fullName>
    </submittedName>
</protein>
<dbReference type="EMBL" id="CAMAPF010001073">
    <property type="protein sequence ID" value="CAH9144986.1"/>
    <property type="molecule type" value="Genomic_DNA"/>
</dbReference>
<reference evidence="2" key="1">
    <citation type="submission" date="2022-07" db="EMBL/GenBank/DDBJ databases">
        <authorList>
            <person name="Macas J."/>
            <person name="Novak P."/>
            <person name="Neumann P."/>
        </authorList>
    </citation>
    <scope>NUCLEOTIDE SEQUENCE</scope>
</reference>
<evidence type="ECO:0000256" key="1">
    <source>
        <dbReference type="SAM" id="MobiDB-lite"/>
    </source>
</evidence>
<gene>
    <name evidence="2" type="ORF">CEPIT_LOCUS41864</name>
</gene>
<comment type="caution">
    <text evidence="2">The sequence shown here is derived from an EMBL/GenBank/DDBJ whole genome shotgun (WGS) entry which is preliminary data.</text>
</comment>
<organism evidence="2 3">
    <name type="scientific">Cuscuta epithymum</name>
    <dbReference type="NCBI Taxonomy" id="186058"/>
    <lineage>
        <taxon>Eukaryota</taxon>
        <taxon>Viridiplantae</taxon>
        <taxon>Streptophyta</taxon>
        <taxon>Embryophyta</taxon>
        <taxon>Tracheophyta</taxon>
        <taxon>Spermatophyta</taxon>
        <taxon>Magnoliopsida</taxon>
        <taxon>eudicotyledons</taxon>
        <taxon>Gunneridae</taxon>
        <taxon>Pentapetalae</taxon>
        <taxon>asterids</taxon>
        <taxon>lamiids</taxon>
        <taxon>Solanales</taxon>
        <taxon>Convolvulaceae</taxon>
        <taxon>Cuscuteae</taxon>
        <taxon>Cuscuta</taxon>
        <taxon>Cuscuta subgen. Cuscuta</taxon>
    </lineage>
</organism>